<dbReference type="InterPro" id="IPR029052">
    <property type="entry name" value="Metallo-depent_PP-like"/>
</dbReference>
<dbReference type="Gene3D" id="2.60.40.380">
    <property type="entry name" value="Purple acid phosphatase-like, N-terminal"/>
    <property type="match status" value="1"/>
</dbReference>
<reference evidence="4 5" key="1">
    <citation type="submission" date="2023-04" db="EMBL/GenBank/DDBJ databases">
        <title>Genome of Basidiobolus ranarum AG-B5.</title>
        <authorList>
            <person name="Stajich J.E."/>
            <person name="Carter-House D."/>
            <person name="Gryganskyi A."/>
        </authorList>
    </citation>
    <scope>NUCLEOTIDE SEQUENCE [LARGE SCALE GENOMIC DNA]</scope>
    <source>
        <strain evidence="4 5">AG-B5</strain>
    </source>
</reference>
<accession>A0ABR2VLZ3</accession>
<name>A0ABR2VLZ3_9FUNG</name>
<dbReference type="InterPro" id="IPR018946">
    <property type="entry name" value="PhoD-like_MPP"/>
</dbReference>
<evidence type="ECO:0008006" key="6">
    <source>
        <dbReference type="Google" id="ProtNLM"/>
    </source>
</evidence>
<dbReference type="PANTHER" id="PTHR43606">
    <property type="entry name" value="PHOSPHATASE, PUTATIVE (AFU_ORTHOLOGUE AFUA_6G08710)-RELATED"/>
    <property type="match status" value="1"/>
</dbReference>
<dbReference type="SUPFAM" id="SSF56300">
    <property type="entry name" value="Metallo-dependent phosphatases"/>
    <property type="match status" value="1"/>
</dbReference>
<proteinExistence type="predicted"/>
<feature type="domain" description="Phospholipase D N-terminal" evidence="3">
    <location>
        <begin position="69"/>
        <end position="162"/>
    </location>
</feature>
<feature type="non-terminal residue" evidence="4">
    <location>
        <position position="311"/>
    </location>
</feature>
<evidence type="ECO:0000259" key="2">
    <source>
        <dbReference type="Pfam" id="PF09423"/>
    </source>
</evidence>
<organism evidence="4 5">
    <name type="scientific">Basidiobolus ranarum</name>
    <dbReference type="NCBI Taxonomy" id="34480"/>
    <lineage>
        <taxon>Eukaryota</taxon>
        <taxon>Fungi</taxon>
        <taxon>Fungi incertae sedis</taxon>
        <taxon>Zoopagomycota</taxon>
        <taxon>Entomophthoromycotina</taxon>
        <taxon>Basidiobolomycetes</taxon>
        <taxon>Basidiobolales</taxon>
        <taxon>Basidiobolaceae</taxon>
        <taxon>Basidiobolus</taxon>
    </lineage>
</organism>
<gene>
    <name evidence="4" type="ORF">K7432_016176</name>
</gene>
<feature type="domain" description="PhoD-like phosphatase metallophosphatase" evidence="2">
    <location>
        <begin position="176"/>
        <end position="305"/>
    </location>
</feature>
<comment type="caution">
    <text evidence="4">The sequence shown here is derived from an EMBL/GenBank/DDBJ whole genome shotgun (WGS) entry which is preliminary data.</text>
</comment>
<evidence type="ECO:0000259" key="3">
    <source>
        <dbReference type="Pfam" id="PF16655"/>
    </source>
</evidence>
<evidence type="ECO:0000313" key="5">
    <source>
        <dbReference type="Proteomes" id="UP001479436"/>
    </source>
</evidence>
<sequence length="311" mass="35267">MTYKSLALLVSLALGTSLVAATIEEGLHNNINYKSPFENLGEHGHALDKIHHGLIKRSSLPNLAFNFTHNVASGDPYHDSVILWTRAEPLETKSASVCVKYLVSPDIDFKKITASGKVLTTADIDWTIKVEARGLEPLTHYYYKFYSCYDRKVESPVGRTKTMPRANQKIDGSLRFAVYSCSNYPFGFFNAYGIPARTDSMDYVIHLGDYIYEYAGNGDYGDGAKIGRVPKPTKVITTLKDYRLRYATYRTDPDLALAHQQFPWMVIWDDHEVADNTWKEGSAYQIDPLLGVWFDKRKRNAEQACMGFLNY</sequence>
<dbReference type="InterPro" id="IPR032093">
    <property type="entry name" value="PhoD_N"/>
</dbReference>
<evidence type="ECO:0000313" key="4">
    <source>
        <dbReference type="EMBL" id="KAK9679729.1"/>
    </source>
</evidence>
<protein>
    <recommendedName>
        <fullName evidence="6">Alkaline phosphatase</fullName>
    </recommendedName>
</protein>
<dbReference type="Proteomes" id="UP001479436">
    <property type="component" value="Unassembled WGS sequence"/>
</dbReference>
<dbReference type="PANTHER" id="PTHR43606:SF7">
    <property type="entry name" value="PHOSPHATASE, PUTATIVE (AFU_ORTHOLOGUE AFUA_6G08710)-RELATED"/>
    <property type="match status" value="1"/>
</dbReference>
<dbReference type="InterPro" id="IPR038607">
    <property type="entry name" value="PhoD-like_sf"/>
</dbReference>
<dbReference type="CDD" id="cd07389">
    <property type="entry name" value="MPP_PhoD"/>
    <property type="match status" value="1"/>
</dbReference>
<dbReference type="Gene3D" id="3.60.21.70">
    <property type="entry name" value="PhoD-like phosphatase"/>
    <property type="match status" value="1"/>
</dbReference>
<keyword evidence="5" id="KW-1185">Reference proteome</keyword>
<dbReference type="InterPro" id="IPR052900">
    <property type="entry name" value="Phospholipid_Metab_Enz"/>
</dbReference>
<keyword evidence="1" id="KW-0732">Signal</keyword>
<dbReference type="Pfam" id="PF16655">
    <property type="entry name" value="PhoD_N"/>
    <property type="match status" value="1"/>
</dbReference>
<feature type="chain" id="PRO_5047444581" description="Alkaline phosphatase" evidence="1">
    <location>
        <begin position="22"/>
        <end position="311"/>
    </location>
</feature>
<dbReference type="EMBL" id="JASJQH010009402">
    <property type="protein sequence ID" value="KAK9679729.1"/>
    <property type="molecule type" value="Genomic_DNA"/>
</dbReference>
<dbReference type="Pfam" id="PF09423">
    <property type="entry name" value="PhoD"/>
    <property type="match status" value="1"/>
</dbReference>
<feature type="signal peptide" evidence="1">
    <location>
        <begin position="1"/>
        <end position="21"/>
    </location>
</feature>
<evidence type="ECO:0000256" key="1">
    <source>
        <dbReference type="SAM" id="SignalP"/>
    </source>
</evidence>